<dbReference type="Pfam" id="PF00583">
    <property type="entry name" value="Acetyltransf_1"/>
    <property type="match status" value="1"/>
</dbReference>
<evidence type="ECO:0000313" key="5">
    <source>
        <dbReference type="Proteomes" id="UP001500979"/>
    </source>
</evidence>
<dbReference type="RefSeq" id="WP_344677766.1">
    <property type="nucleotide sequence ID" value="NZ_BAAAUX010000003.1"/>
</dbReference>
<gene>
    <name evidence="4" type="ORF">GCM10010470_05910</name>
</gene>
<comment type="caution">
    <text evidence="4">The sequence shown here is derived from an EMBL/GenBank/DDBJ whole genome shotgun (WGS) entry which is preliminary data.</text>
</comment>
<organism evidence="4 5">
    <name type="scientific">Saccharopolyspora taberi</name>
    <dbReference type="NCBI Taxonomy" id="60895"/>
    <lineage>
        <taxon>Bacteria</taxon>
        <taxon>Bacillati</taxon>
        <taxon>Actinomycetota</taxon>
        <taxon>Actinomycetes</taxon>
        <taxon>Pseudonocardiales</taxon>
        <taxon>Pseudonocardiaceae</taxon>
        <taxon>Saccharopolyspora</taxon>
    </lineage>
</organism>
<dbReference type="PANTHER" id="PTHR43877">
    <property type="entry name" value="AMINOALKYLPHOSPHONATE N-ACETYLTRANSFERASE-RELATED-RELATED"/>
    <property type="match status" value="1"/>
</dbReference>
<dbReference type="InterPro" id="IPR016181">
    <property type="entry name" value="Acyl_CoA_acyltransferase"/>
</dbReference>
<dbReference type="Proteomes" id="UP001500979">
    <property type="component" value="Unassembled WGS sequence"/>
</dbReference>
<proteinExistence type="predicted"/>
<dbReference type="InterPro" id="IPR000182">
    <property type="entry name" value="GNAT_dom"/>
</dbReference>
<reference evidence="4 5" key="1">
    <citation type="journal article" date="2019" name="Int. J. Syst. Evol. Microbiol.">
        <title>The Global Catalogue of Microorganisms (GCM) 10K type strain sequencing project: providing services to taxonomists for standard genome sequencing and annotation.</title>
        <authorList>
            <consortium name="The Broad Institute Genomics Platform"/>
            <consortium name="The Broad Institute Genome Sequencing Center for Infectious Disease"/>
            <person name="Wu L."/>
            <person name="Ma J."/>
        </authorList>
    </citation>
    <scope>NUCLEOTIDE SEQUENCE [LARGE SCALE GENOMIC DNA]</scope>
    <source>
        <strain evidence="4 5">JCM 9383</strain>
    </source>
</reference>
<dbReference type="CDD" id="cd04301">
    <property type="entry name" value="NAT_SF"/>
    <property type="match status" value="1"/>
</dbReference>
<sequence>MTGDEFVTGPHRVDTPHPGLVHALADLWGQVTIAGGGVGFGPADPVEEVRAAASSVIDDVAARRAHLITIGRSHELVGAAVLVPGRYPVSRHTAELSLLMVHPDLWGRGWGRQLVEAAVSQARAIGVEKLELVARSGAGLEEFYTALGWVESGRWPGSVRVAEGDDRDRVWFTRDV</sequence>
<keyword evidence="2" id="KW-0012">Acyltransferase</keyword>
<feature type="domain" description="N-acetyltransferase" evidence="3">
    <location>
        <begin position="11"/>
        <end position="176"/>
    </location>
</feature>
<accession>A0ABN3V2U8</accession>
<evidence type="ECO:0000259" key="3">
    <source>
        <dbReference type="PROSITE" id="PS51186"/>
    </source>
</evidence>
<dbReference type="Gene3D" id="3.40.630.30">
    <property type="match status" value="1"/>
</dbReference>
<name>A0ABN3V2U8_9PSEU</name>
<evidence type="ECO:0000256" key="2">
    <source>
        <dbReference type="ARBA" id="ARBA00023315"/>
    </source>
</evidence>
<evidence type="ECO:0000313" key="4">
    <source>
        <dbReference type="EMBL" id="GAA2776303.1"/>
    </source>
</evidence>
<dbReference type="PROSITE" id="PS51186">
    <property type="entry name" value="GNAT"/>
    <property type="match status" value="1"/>
</dbReference>
<evidence type="ECO:0000256" key="1">
    <source>
        <dbReference type="ARBA" id="ARBA00022679"/>
    </source>
</evidence>
<dbReference type="SUPFAM" id="SSF55729">
    <property type="entry name" value="Acyl-CoA N-acyltransferases (Nat)"/>
    <property type="match status" value="1"/>
</dbReference>
<dbReference type="EMBL" id="BAAAUX010000003">
    <property type="protein sequence ID" value="GAA2776303.1"/>
    <property type="molecule type" value="Genomic_DNA"/>
</dbReference>
<protein>
    <recommendedName>
        <fullName evidence="3">N-acetyltransferase domain-containing protein</fullName>
    </recommendedName>
</protein>
<keyword evidence="1" id="KW-0808">Transferase</keyword>
<dbReference type="InterPro" id="IPR050832">
    <property type="entry name" value="Bact_Acetyltransf"/>
</dbReference>
<keyword evidence="5" id="KW-1185">Reference proteome</keyword>